<reference evidence="6 7" key="1">
    <citation type="submission" date="2018-06" db="EMBL/GenBank/DDBJ databases">
        <title>Three novel Pseudomonas species isolated from symptomatic oak.</title>
        <authorList>
            <person name="Bueno-Gonzalez V."/>
            <person name="Brady C."/>
        </authorList>
    </citation>
    <scope>NUCLEOTIDE SEQUENCE [LARGE SCALE GENOMIC DNA]</scope>
    <source>
        <strain evidence="6 7">P17C</strain>
    </source>
</reference>
<evidence type="ECO:0000256" key="2">
    <source>
        <dbReference type="ARBA" id="ARBA00010742"/>
    </source>
</evidence>
<dbReference type="EMBL" id="QJUP01000012">
    <property type="protein sequence ID" value="TBU96595.1"/>
    <property type="molecule type" value="Genomic_DNA"/>
</dbReference>
<dbReference type="PANTHER" id="PTHR30024">
    <property type="entry name" value="ALIPHATIC SULFONATES-BINDING PROTEIN-RELATED"/>
    <property type="match status" value="1"/>
</dbReference>
<gene>
    <name evidence="6" type="ORF">DNJ96_10660</name>
</gene>
<protein>
    <submittedName>
        <fullName evidence="6">Nitrate ABC transporter substrate-binding protein</fullName>
    </submittedName>
</protein>
<dbReference type="OrthoDB" id="7374754at2"/>
<dbReference type="AlphaFoldDB" id="A0A4Q9R7N8"/>
<dbReference type="InterPro" id="IPR017793">
    <property type="entry name" value="ABC_transptr_urea-assoc_sub-bd"/>
</dbReference>
<dbReference type="Proteomes" id="UP000292639">
    <property type="component" value="Unassembled WGS sequence"/>
</dbReference>
<dbReference type="NCBIfam" id="TIGR03427">
    <property type="entry name" value="ABC_peri_uca"/>
    <property type="match status" value="1"/>
</dbReference>
<evidence type="ECO:0000256" key="1">
    <source>
        <dbReference type="ARBA" id="ARBA00004418"/>
    </source>
</evidence>
<proteinExistence type="inferred from homology"/>
<evidence type="ECO:0000313" key="6">
    <source>
        <dbReference type="EMBL" id="TBU96595.1"/>
    </source>
</evidence>
<evidence type="ECO:0000256" key="3">
    <source>
        <dbReference type="ARBA" id="ARBA00022729"/>
    </source>
</evidence>
<accession>A0A4Q9R7N8</accession>
<keyword evidence="7" id="KW-1185">Reference proteome</keyword>
<keyword evidence="3 4" id="KW-0732">Signal</keyword>
<evidence type="ECO:0000259" key="5">
    <source>
        <dbReference type="Pfam" id="PF09084"/>
    </source>
</evidence>
<evidence type="ECO:0000313" key="7">
    <source>
        <dbReference type="Proteomes" id="UP000292639"/>
    </source>
</evidence>
<name>A0A4Q9R7N8_9GAMM</name>
<comment type="similarity">
    <text evidence="2">Belongs to the bacterial solute-binding protein SsuA/TauA family.</text>
</comment>
<feature type="domain" description="SsuA/THI5-like" evidence="5">
    <location>
        <begin position="123"/>
        <end position="238"/>
    </location>
</feature>
<feature type="chain" id="PRO_5020932328" evidence="4">
    <location>
        <begin position="21"/>
        <end position="348"/>
    </location>
</feature>
<dbReference type="Pfam" id="PF09084">
    <property type="entry name" value="NMT1"/>
    <property type="match status" value="1"/>
</dbReference>
<dbReference type="PANTHER" id="PTHR30024:SF47">
    <property type="entry name" value="TAURINE-BINDING PERIPLASMIC PROTEIN"/>
    <property type="match status" value="1"/>
</dbReference>
<dbReference type="RefSeq" id="WP_131184560.1">
    <property type="nucleotide sequence ID" value="NZ_QJUO01000015.1"/>
</dbReference>
<dbReference type="GO" id="GO:0042597">
    <property type="term" value="C:periplasmic space"/>
    <property type="evidence" value="ECO:0007669"/>
    <property type="project" value="UniProtKB-SubCell"/>
</dbReference>
<dbReference type="InterPro" id="IPR015168">
    <property type="entry name" value="SsuA/THI5"/>
</dbReference>
<organism evidence="6 7">
    <name type="scientific">Stutzerimonas kirkiae</name>
    <dbReference type="NCBI Taxonomy" id="2211392"/>
    <lineage>
        <taxon>Bacteria</taxon>
        <taxon>Pseudomonadati</taxon>
        <taxon>Pseudomonadota</taxon>
        <taxon>Gammaproteobacteria</taxon>
        <taxon>Pseudomonadales</taxon>
        <taxon>Pseudomonadaceae</taxon>
        <taxon>Stutzerimonas</taxon>
    </lineage>
</organism>
<comment type="caution">
    <text evidence="6">The sequence shown here is derived from an EMBL/GenBank/DDBJ whole genome shotgun (WGS) entry which is preliminary data.</text>
</comment>
<evidence type="ECO:0000256" key="4">
    <source>
        <dbReference type="SAM" id="SignalP"/>
    </source>
</evidence>
<feature type="signal peptide" evidence="4">
    <location>
        <begin position="1"/>
        <end position="20"/>
    </location>
</feature>
<dbReference type="Gene3D" id="3.40.190.10">
    <property type="entry name" value="Periplasmic binding protein-like II"/>
    <property type="match status" value="2"/>
</dbReference>
<comment type="subcellular location">
    <subcellularLocation>
        <location evidence="1">Periplasm</location>
    </subcellularLocation>
</comment>
<sequence length="348" mass="37215">MKRLIPCLFAALFASTLAQANDKPYPPVRIAWTLYVGSMPLGYAQDTGILKKWGERYGVDLQAVQVNDYIEAINQYSLGEFDGVIAMLLDALTIPAAAGVDTSVPLLLSTSMGNDGLIVKGSQDIASLKGQNVNLVQFSGSHYLLARALERAGLSERDLQVVNTSDADMIAVFPDRSVKAMATWQPQLAAILDGNPDSHLAFSSADIPGEISDGLLLHTTLLKDNPGVAKALAGAWHEVMEILATPGERRDEAVAQMAEAAGTDAPGFEKQLQTTHFYGPAEGAAFVASQEFRQGLARITEFSFKHGLLGEGADSPDAIGIDYQGSIVGNTQRTGLRFPSQYMQEAGQ</sequence>
<dbReference type="SUPFAM" id="SSF53850">
    <property type="entry name" value="Periplasmic binding protein-like II"/>
    <property type="match status" value="1"/>
</dbReference>